<sequence length="133" mass="13827">MLAAHLLLLSAMSPQSKADAATVVAVARTAIGRPYQWGAAGPDAFDCSGLVVWAYAQVGITLPHSSQALAVGGQPVDRPDLQPGDVVTFYPDASHAAIYSGDGNIIQAATYGVPVEEVPIVQGGPFHNARRYV</sequence>
<gene>
    <name evidence="7" type="ORF">MBOT_19970</name>
    <name evidence="8" type="ORF">MBOT_20400</name>
</gene>
<reference evidence="7" key="2">
    <citation type="submission" date="2020-02" db="EMBL/GenBank/DDBJ databases">
        <authorList>
            <person name="Matsumoto Y."/>
            <person name="Motooka D."/>
            <person name="Nakamura S."/>
        </authorList>
    </citation>
    <scope>NUCLEOTIDE SEQUENCE</scope>
    <source>
        <strain evidence="7">JCM 17322</strain>
    </source>
</reference>
<dbReference type="SUPFAM" id="SSF54001">
    <property type="entry name" value="Cysteine proteinases"/>
    <property type="match status" value="1"/>
</dbReference>
<dbReference type="Gene3D" id="3.90.1720.10">
    <property type="entry name" value="endopeptidase domain like (from Nostoc punctiforme)"/>
    <property type="match status" value="1"/>
</dbReference>
<comment type="caution">
    <text evidence="7">The sequence shown here is derived from an EMBL/GenBank/DDBJ whole genome shotgun (WGS) entry which is preliminary data.</text>
</comment>
<evidence type="ECO:0000313" key="8">
    <source>
        <dbReference type="EMBL" id="GFG74675.1"/>
    </source>
</evidence>
<evidence type="ECO:0000259" key="6">
    <source>
        <dbReference type="PROSITE" id="PS51935"/>
    </source>
</evidence>
<keyword evidence="9" id="KW-1185">Reference proteome</keyword>
<dbReference type="AlphaFoldDB" id="A0A7I9XXV9"/>
<evidence type="ECO:0000313" key="7">
    <source>
        <dbReference type="EMBL" id="GFG74632.1"/>
    </source>
</evidence>
<proteinExistence type="inferred from homology"/>
<reference evidence="7 9" key="1">
    <citation type="journal article" date="2019" name="Emerg. Microbes Infect.">
        <title>Comprehensive subspecies identification of 175 nontuberculous mycobacteria species based on 7547 genomic profiles.</title>
        <authorList>
            <person name="Matsumoto Y."/>
            <person name="Kinjo T."/>
            <person name="Motooka D."/>
            <person name="Nabeya D."/>
            <person name="Jung N."/>
            <person name="Uechi K."/>
            <person name="Horii T."/>
            <person name="Iida T."/>
            <person name="Fujita J."/>
            <person name="Nakamura S."/>
        </authorList>
    </citation>
    <scope>NUCLEOTIDE SEQUENCE [LARGE SCALE GENOMIC DNA]</scope>
    <source>
        <strain evidence="7 9">JCM 17322</strain>
    </source>
</reference>
<dbReference type="Proteomes" id="UP000465361">
    <property type="component" value="Unassembled WGS sequence"/>
</dbReference>
<evidence type="ECO:0000256" key="4">
    <source>
        <dbReference type="ARBA" id="ARBA00022807"/>
    </source>
</evidence>
<dbReference type="EMBL" id="BLKW01000003">
    <property type="protein sequence ID" value="GFG74675.1"/>
    <property type="molecule type" value="Genomic_DNA"/>
</dbReference>
<evidence type="ECO:0000256" key="5">
    <source>
        <dbReference type="SAM" id="SignalP"/>
    </source>
</evidence>
<feature type="chain" id="PRO_5038255564" description="NlpC/P60 domain-containing protein" evidence="5">
    <location>
        <begin position="19"/>
        <end position="133"/>
    </location>
</feature>
<organism evidence="7 9">
    <name type="scientific">Mycobacterium botniense</name>
    <dbReference type="NCBI Taxonomy" id="84962"/>
    <lineage>
        <taxon>Bacteria</taxon>
        <taxon>Bacillati</taxon>
        <taxon>Actinomycetota</taxon>
        <taxon>Actinomycetes</taxon>
        <taxon>Mycobacteriales</taxon>
        <taxon>Mycobacteriaceae</taxon>
        <taxon>Mycobacterium</taxon>
    </lineage>
</organism>
<dbReference type="InterPro" id="IPR000064">
    <property type="entry name" value="NLP_P60_dom"/>
</dbReference>
<evidence type="ECO:0000256" key="2">
    <source>
        <dbReference type="ARBA" id="ARBA00022670"/>
    </source>
</evidence>
<dbReference type="PANTHER" id="PTHR47359:SF3">
    <property type="entry name" value="NLP_P60 DOMAIN-CONTAINING PROTEIN-RELATED"/>
    <property type="match status" value="1"/>
</dbReference>
<feature type="signal peptide" evidence="5">
    <location>
        <begin position="1"/>
        <end position="18"/>
    </location>
</feature>
<name>A0A7I9XXV9_9MYCO</name>
<keyword evidence="5" id="KW-0732">Signal</keyword>
<evidence type="ECO:0000256" key="3">
    <source>
        <dbReference type="ARBA" id="ARBA00022801"/>
    </source>
</evidence>
<feature type="domain" description="NlpC/P60" evidence="6">
    <location>
        <begin position="17"/>
        <end position="133"/>
    </location>
</feature>
<accession>A0A7I9XXV9</accession>
<keyword evidence="4" id="KW-0788">Thiol protease</keyword>
<dbReference type="PROSITE" id="PS51935">
    <property type="entry name" value="NLPC_P60"/>
    <property type="match status" value="1"/>
</dbReference>
<keyword evidence="2" id="KW-0645">Protease</keyword>
<comment type="similarity">
    <text evidence="1">Belongs to the peptidase C40 family.</text>
</comment>
<keyword evidence="3" id="KW-0378">Hydrolase</keyword>
<dbReference type="InterPro" id="IPR038765">
    <property type="entry name" value="Papain-like_cys_pep_sf"/>
</dbReference>
<dbReference type="EMBL" id="BLKW01000002">
    <property type="protein sequence ID" value="GFG74632.1"/>
    <property type="molecule type" value="Genomic_DNA"/>
</dbReference>
<dbReference type="PANTHER" id="PTHR47359">
    <property type="entry name" value="PEPTIDOGLYCAN DL-ENDOPEPTIDASE CWLO"/>
    <property type="match status" value="1"/>
</dbReference>
<dbReference type="InterPro" id="IPR051794">
    <property type="entry name" value="PG_Endopeptidase_C40"/>
</dbReference>
<evidence type="ECO:0000256" key="1">
    <source>
        <dbReference type="ARBA" id="ARBA00007074"/>
    </source>
</evidence>
<dbReference type="GO" id="GO:0008234">
    <property type="term" value="F:cysteine-type peptidase activity"/>
    <property type="evidence" value="ECO:0007669"/>
    <property type="project" value="UniProtKB-KW"/>
</dbReference>
<protein>
    <recommendedName>
        <fullName evidence="6">NlpC/P60 domain-containing protein</fullName>
    </recommendedName>
</protein>
<dbReference type="GO" id="GO:0006508">
    <property type="term" value="P:proteolysis"/>
    <property type="evidence" value="ECO:0007669"/>
    <property type="project" value="UniProtKB-KW"/>
</dbReference>
<dbReference type="Pfam" id="PF00877">
    <property type="entry name" value="NLPC_P60"/>
    <property type="match status" value="1"/>
</dbReference>
<evidence type="ECO:0000313" key="9">
    <source>
        <dbReference type="Proteomes" id="UP000465361"/>
    </source>
</evidence>